<evidence type="ECO:0000313" key="2">
    <source>
        <dbReference type="Proteomes" id="UP000230767"/>
    </source>
</evidence>
<accession>A0A2M7R7Y0</accession>
<dbReference type="AlphaFoldDB" id="A0A2M7R7Y0"/>
<dbReference type="Proteomes" id="UP000230767">
    <property type="component" value="Unassembled WGS sequence"/>
</dbReference>
<reference evidence="2" key="1">
    <citation type="submission" date="2017-09" db="EMBL/GenBank/DDBJ databases">
        <title>Depth-based differentiation of microbial function through sediment-hosted aquifers and enrichment of novel symbionts in the deep terrestrial subsurface.</title>
        <authorList>
            <person name="Probst A.J."/>
            <person name="Ladd B."/>
            <person name="Jarett J.K."/>
            <person name="Geller-Mcgrath D.E."/>
            <person name="Sieber C.M.K."/>
            <person name="Emerson J.B."/>
            <person name="Anantharaman K."/>
            <person name="Thomas B.C."/>
            <person name="Malmstrom R."/>
            <person name="Stieglmeier M."/>
            <person name="Klingl A."/>
            <person name="Woyke T."/>
            <person name="Ryan C.M."/>
            <person name="Banfield J.F."/>
        </authorList>
    </citation>
    <scope>NUCLEOTIDE SEQUENCE [LARGE SCALE GENOMIC DNA]</scope>
</reference>
<organism evidence="1 2">
    <name type="scientific">Candidatus Nealsonbacteria bacterium CG_4_10_14_0_8_um_filter_37_14</name>
    <dbReference type="NCBI Taxonomy" id="1974684"/>
    <lineage>
        <taxon>Bacteria</taxon>
        <taxon>Candidatus Nealsoniibacteriota</taxon>
    </lineage>
</organism>
<protein>
    <submittedName>
        <fullName evidence="1">Uncharacterized protein</fullName>
    </submittedName>
</protein>
<proteinExistence type="predicted"/>
<name>A0A2M7R7Y0_9BACT</name>
<comment type="caution">
    <text evidence="1">The sequence shown here is derived from an EMBL/GenBank/DDBJ whole genome shotgun (WGS) entry which is preliminary data.</text>
</comment>
<feature type="non-terminal residue" evidence="1">
    <location>
        <position position="1"/>
    </location>
</feature>
<gene>
    <name evidence="1" type="ORF">COY73_01190</name>
</gene>
<sequence length="94" mass="9447">ISANGESSGSWWSGGSGGSVYITTDTFAGSGSIYTNGGDGCTYGGGIGQGGGGGRIAIYYDSSSFDENNIKCKGGWRMSQSGEDGTIVINGEPR</sequence>
<dbReference type="EMBL" id="PFLW01000035">
    <property type="protein sequence ID" value="PIY89324.1"/>
    <property type="molecule type" value="Genomic_DNA"/>
</dbReference>
<evidence type="ECO:0000313" key="1">
    <source>
        <dbReference type="EMBL" id="PIY89324.1"/>
    </source>
</evidence>